<dbReference type="SUPFAM" id="SSF56601">
    <property type="entry name" value="beta-lactamase/transpeptidase-like"/>
    <property type="match status" value="1"/>
</dbReference>
<evidence type="ECO:0000256" key="1">
    <source>
        <dbReference type="ARBA" id="ARBA00038215"/>
    </source>
</evidence>
<accession>A0A8H4LLV1</accession>
<feature type="signal peptide" evidence="2">
    <location>
        <begin position="1"/>
        <end position="24"/>
    </location>
</feature>
<dbReference type="PANTHER" id="PTHR46825">
    <property type="entry name" value="D-ALANYL-D-ALANINE-CARBOXYPEPTIDASE/ENDOPEPTIDASE AMPH"/>
    <property type="match status" value="1"/>
</dbReference>
<dbReference type="OrthoDB" id="5946976at2759"/>
<evidence type="ECO:0000313" key="5">
    <source>
        <dbReference type="Proteomes" id="UP000554235"/>
    </source>
</evidence>
<feature type="chain" id="PRO_5034232333" evidence="2">
    <location>
        <begin position="25"/>
        <end position="559"/>
    </location>
</feature>
<dbReference type="InterPro" id="IPR012338">
    <property type="entry name" value="Beta-lactam/transpept-like"/>
</dbReference>
<keyword evidence="2" id="KW-0732">Signal</keyword>
<dbReference type="Proteomes" id="UP000554235">
    <property type="component" value="Unassembled WGS sequence"/>
</dbReference>
<dbReference type="InterPro" id="IPR050491">
    <property type="entry name" value="AmpC-like"/>
</dbReference>
<dbReference type="EMBL" id="JAADYS010000429">
    <property type="protein sequence ID" value="KAF4469824.1"/>
    <property type="molecule type" value="Genomic_DNA"/>
</dbReference>
<organism evidence="4 5">
    <name type="scientific">Fusarium albosuccineum</name>
    <dbReference type="NCBI Taxonomy" id="1237068"/>
    <lineage>
        <taxon>Eukaryota</taxon>
        <taxon>Fungi</taxon>
        <taxon>Dikarya</taxon>
        <taxon>Ascomycota</taxon>
        <taxon>Pezizomycotina</taxon>
        <taxon>Sordariomycetes</taxon>
        <taxon>Hypocreomycetidae</taxon>
        <taxon>Hypocreales</taxon>
        <taxon>Nectriaceae</taxon>
        <taxon>Fusarium</taxon>
        <taxon>Fusarium decemcellulare species complex</taxon>
    </lineage>
</organism>
<keyword evidence="5" id="KW-1185">Reference proteome</keyword>
<dbReference type="Pfam" id="PF00144">
    <property type="entry name" value="Beta-lactamase"/>
    <property type="match status" value="1"/>
</dbReference>
<gene>
    <name evidence="4" type="ORF">FALBO_3264</name>
</gene>
<dbReference type="InterPro" id="IPR001466">
    <property type="entry name" value="Beta-lactam-related"/>
</dbReference>
<reference evidence="4 5" key="1">
    <citation type="submission" date="2020-01" db="EMBL/GenBank/DDBJ databases">
        <title>Identification and distribution of gene clusters putatively required for synthesis of sphingolipid metabolism inhibitors in phylogenetically diverse species of the filamentous fungus Fusarium.</title>
        <authorList>
            <person name="Kim H.-S."/>
            <person name="Busman M."/>
            <person name="Brown D.W."/>
            <person name="Divon H."/>
            <person name="Uhlig S."/>
            <person name="Proctor R.H."/>
        </authorList>
    </citation>
    <scope>NUCLEOTIDE SEQUENCE [LARGE SCALE GENOMIC DNA]</scope>
    <source>
        <strain evidence="4 5">NRRL 20459</strain>
    </source>
</reference>
<dbReference type="PANTHER" id="PTHR46825:SF9">
    <property type="entry name" value="BETA-LACTAMASE-RELATED DOMAIN-CONTAINING PROTEIN"/>
    <property type="match status" value="1"/>
</dbReference>
<comment type="similarity">
    <text evidence="1">Belongs to the peptidase S12 family.</text>
</comment>
<evidence type="ECO:0000259" key="3">
    <source>
        <dbReference type="Pfam" id="PF00144"/>
    </source>
</evidence>
<evidence type="ECO:0000256" key="2">
    <source>
        <dbReference type="SAM" id="SignalP"/>
    </source>
</evidence>
<proteinExistence type="inferred from homology"/>
<dbReference type="Gene3D" id="3.40.710.10">
    <property type="entry name" value="DD-peptidase/beta-lactamase superfamily"/>
    <property type="match status" value="1"/>
</dbReference>
<sequence length="559" mass="63451">MTLLPAWSAAFGLQIVLLVLSVSSQQVPLSDNPTHSDSTSYGNNHVTIADAAFEQYIRDKMARWHVPGLAIAVLDGNKTWTKGYGYASLDHEPVTPSTLFYCGSMTKSFTAAALSLLVDQSQDYADIQWSTPVSSLLRDDFVLSDDWATGHVTIADVLSHRTGYPRHDYAGPFLNSSETMVRSFRHLPMAGEPREKWRYSNLMYGTMGYLVESLTNSSLADFFRDRLWHPMGMYNTYLHPDDALASGNTLAVPYYWDNDTETQGEIPWRDERNIAGAGMAISSILDWSRYLRHMIQETGPISKAGHHTLKLPHIVVEEGDRLFTGPIYYGFGWFGSVFQDEPVWWHSGLVNSMMSIMMMVPSKNFGFVIMINSETMPALDSILAKTLYDFFGVQEDKRQDLEASWNQTYREYEERVGNCSNRLYPSLPSPLLPAPLPLKYFVGNYSHPGYGPITISLRCEEWDAPIDSPASPSTTKDGCRLVAVKIDDFGKHVSYQLEHKSGDYWVGWLFDDDLASVKRPKDCYRVQFRVDEAGRSRWFGIDIRMEGEDVPLVWFERQK</sequence>
<comment type="caution">
    <text evidence="4">The sequence shown here is derived from an EMBL/GenBank/DDBJ whole genome shotgun (WGS) entry which is preliminary data.</text>
</comment>
<evidence type="ECO:0000313" key="4">
    <source>
        <dbReference type="EMBL" id="KAF4469824.1"/>
    </source>
</evidence>
<dbReference type="AlphaFoldDB" id="A0A8H4LLV1"/>
<feature type="domain" description="Beta-lactamase-related" evidence="3">
    <location>
        <begin position="53"/>
        <end position="376"/>
    </location>
</feature>
<name>A0A8H4LLV1_9HYPO</name>
<protein>
    <submittedName>
        <fullName evidence="4">Beta-lactamase transpeptidase</fullName>
    </submittedName>
</protein>